<evidence type="ECO:0000313" key="3">
    <source>
        <dbReference type="Proteomes" id="UP000295706"/>
    </source>
</evidence>
<dbReference type="Pfam" id="PF13372">
    <property type="entry name" value="Alginate_exp"/>
    <property type="match status" value="1"/>
</dbReference>
<dbReference type="Proteomes" id="UP000295706">
    <property type="component" value="Unassembled WGS sequence"/>
</dbReference>
<evidence type="ECO:0000313" key="2">
    <source>
        <dbReference type="EMBL" id="TDB61393.1"/>
    </source>
</evidence>
<protein>
    <recommendedName>
        <fullName evidence="1">Alginate export domain-containing protein</fullName>
    </recommendedName>
</protein>
<keyword evidence="3" id="KW-1185">Reference proteome</keyword>
<dbReference type="RefSeq" id="WP_132120852.1">
    <property type="nucleotide sequence ID" value="NZ_SMJU01000014.1"/>
</dbReference>
<comment type="caution">
    <text evidence="2">The sequence shown here is derived from an EMBL/GenBank/DDBJ whole genome shotgun (WGS) entry which is preliminary data.</text>
</comment>
<sequence>MKIYMVPALLAGIWLLLLAESTQAQFTMSGQLRTRTELRDGQGSPLADGQTPAFFTSQRTRLLMAYKAPRMRFRATLQDVRVWGQDASTNNRITRPDLNGLMLHEAWAEIDLTDTTQTHAAYTVSLKLGRQELMYDDSRLLGNLDWLQQARRHDAAVLKVEHSEFIAHAGVAYNQNREASSGRTYNGIPTGYPAGTNGIGTQYKSLQYLYLAKKLSAGNLSFLALKDDFNRYSLSETGEKVWTTGVWSRVTAGPYLSTQLGKNLTLTSSAYIQAGHDKDGHKLRASSLSISTLYNFGSRLKLGPGVDFLSGNSAGTSRSQRFDPLYGTPHKFWGQMDYFYVANGFGSGGLLNYYLNATYRLSGKVSGTVDYHIFRSPNDIAFSDAPQLNRSLGSEIDVILNYTLAPAVGIQLGYAHYFTTPTLLAAKGVTSTRTGANWAYLSLNITPQFLQSSNHY</sequence>
<reference evidence="2 3" key="1">
    <citation type="submission" date="2019-02" db="EMBL/GenBank/DDBJ databases">
        <title>Arundinibacter roseus gen. nov., sp. nov., a new member of the family Cytophagaceae.</title>
        <authorList>
            <person name="Szuroczki S."/>
            <person name="Khayer B."/>
            <person name="Sproer C."/>
            <person name="Toumi M."/>
            <person name="Szabo A."/>
            <person name="Felfoldi T."/>
            <person name="Schumann P."/>
            <person name="Toth E."/>
        </authorList>
    </citation>
    <scope>NUCLEOTIDE SEQUENCE [LARGE SCALE GENOMIC DNA]</scope>
    <source>
        <strain evidence="2 3">DMA-k-7a</strain>
    </source>
</reference>
<name>A0A4R4K2F5_9BACT</name>
<organism evidence="2 3">
    <name type="scientific">Arundinibacter roseus</name>
    <dbReference type="NCBI Taxonomy" id="2070510"/>
    <lineage>
        <taxon>Bacteria</taxon>
        <taxon>Pseudomonadati</taxon>
        <taxon>Bacteroidota</taxon>
        <taxon>Cytophagia</taxon>
        <taxon>Cytophagales</taxon>
        <taxon>Spirosomataceae</taxon>
        <taxon>Arundinibacter</taxon>
    </lineage>
</organism>
<dbReference type="OrthoDB" id="1070463at2"/>
<feature type="domain" description="Alginate export" evidence="1">
    <location>
        <begin position="27"/>
        <end position="436"/>
    </location>
</feature>
<proteinExistence type="predicted"/>
<dbReference type="AlphaFoldDB" id="A0A4R4K2F5"/>
<gene>
    <name evidence="2" type="ORF">EZE20_19505</name>
</gene>
<evidence type="ECO:0000259" key="1">
    <source>
        <dbReference type="Pfam" id="PF13372"/>
    </source>
</evidence>
<dbReference type="InterPro" id="IPR025388">
    <property type="entry name" value="Alginate_export_dom"/>
</dbReference>
<dbReference type="EMBL" id="SMJU01000014">
    <property type="protein sequence ID" value="TDB61393.1"/>
    <property type="molecule type" value="Genomic_DNA"/>
</dbReference>
<accession>A0A4R4K2F5</accession>